<evidence type="ECO:0008006" key="5">
    <source>
        <dbReference type="Google" id="ProtNLM"/>
    </source>
</evidence>
<dbReference type="InterPro" id="IPR006735">
    <property type="entry name" value="Rtf2"/>
</dbReference>
<protein>
    <recommendedName>
        <fullName evidence="5">Replication termination factor 2</fullName>
    </recommendedName>
</protein>
<evidence type="ECO:0000256" key="2">
    <source>
        <dbReference type="SAM" id="MobiDB-lite"/>
    </source>
</evidence>
<evidence type="ECO:0000256" key="1">
    <source>
        <dbReference type="ARBA" id="ARBA00009885"/>
    </source>
</evidence>
<dbReference type="PANTHER" id="PTHR12775:SF0">
    <property type="entry name" value="REPLICATION TERMINATION FACTOR 2"/>
    <property type="match status" value="1"/>
</dbReference>
<organism evidence="3 4">
    <name type="scientific">Podila minutissima</name>
    <dbReference type="NCBI Taxonomy" id="64525"/>
    <lineage>
        <taxon>Eukaryota</taxon>
        <taxon>Fungi</taxon>
        <taxon>Fungi incertae sedis</taxon>
        <taxon>Mucoromycota</taxon>
        <taxon>Mortierellomycotina</taxon>
        <taxon>Mortierellomycetes</taxon>
        <taxon>Mortierellales</taxon>
        <taxon>Mortierellaceae</taxon>
        <taxon>Podila</taxon>
    </lineage>
</organism>
<name>A0A9P5SJ79_9FUNG</name>
<gene>
    <name evidence="3" type="ORF">BG006_007924</name>
</gene>
<dbReference type="Pfam" id="PF04641">
    <property type="entry name" value="Rtf2"/>
    <property type="match status" value="1"/>
</dbReference>
<comment type="caution">
    <text evidence="3">The sequence shown here is derived from an EMBL/GenBank/DDBJ whole genome shotgun (WGS) entry which is preliminary data.</text>
</comment>
<evidence type="ECO:0000313" key="4">
    <source>
        <dbReference type="Proteomes" id="UP000696485"/>
    </source>
</evidence>
<feature type="region of interest" description="Disordered" evidence="2">
    <location>
        <begin position="286"/>
        <end position="315"/>
    </location>
</feature>
<dbReference type="InterPro" id="IPR027799">
    <property type="entry name" value="Rtf2_RING-finger"/>
</dbReference>
<sequence length="315" mass="34418">MGCDGGSIPKRDELVKQKQKAAKVDQNILNRVHWFSCALSKKALSAPVVSCGLGKLYNRDAILEFLLDRSAYGDGDLICKHIKSLKDVVTLKLEPNPSFSESHSPSLTNHDQEPVARYVCPITMKEMNGKQRFVYLDTCGCVLSEQAMKEIPSKSCLKCTKPFEPINVITLNPKPEELEVMENALAEKHARILAEKKEKKKAKANKKELEAMNGADPNMLSTTSSSKRKLDESTTPGGANLQDQPFKKQHLSTSTKAPTATAAKPSLSSTHSLTAAVAAKVAEQMAANASVRPKSSAIQSLYSNGRASKENFMNR</sequence>
<dbReference type="AlphaFoldDB" id="A0A9P5SJ79"/>
<dbReference type="GO" id="GO:0006274">
    <property type="term" value="P:DNA replication termination"/>
    <property type="evidence" value="ECO:0007669"/>
    <property type="project" value="TreeGrafter"/>
</dbReference>
<dbReference type="PANTHER" id="PTHR12775">
    <property type="entry name" value="PROTEIN C20ORF43 HOMOLOG"/>
    <property type="match status" value="1"/>
</dbReference>
<comment type="similarity">
    <text evidence="1">Belongs to the rtf2 family.</text>
</comment>
<feature type="compositionally biased region" description="Polar residues" evidence="2">
    <location>
        <begin position="296"/>
        <end position="315"/>
    </location>
</feature>
<dbReference type="GO" id="GO:0005634">
    <property type="term" value="C:nucleus"/>
    <property type="evidence" value="ECO:0007669"/>
    <property type="project" value="TreeGrafter"/>
</dbReference>
<accession>A0A9P5SJ79</accession>
<dbReference type="EMBL" id="JAAAUY010000517">
    <property type="protein sequence ID" value="KAF9328963.1"/>
    <property type="molecule type" value="Genomic_DNA"/>
</dbReference>
<evidence type="ECO:0000313" key="3">
    <source>
        <dbReference type="EMBL" id="KAF9328963.1"/>
    </source>
</evidence>
<reference evidence="3" key="1">
    <citation type="journal article" date="2020" name="Fungal Divers.">
        <title>Resolving the Mortierellaceae phylogeny through synthesis of multi-gene phylogenetics and phylogenomics.</title>
        <authorList>
            <person name="Vandepol N."/>
            <person name="Liber J."/>
            <person name="Desiro A."/>
            <person name="Na H."/>
            <person name="Kennedy M."/>
            <person name="Barry K."/>
            <person name="Grigoriev I.V."/>
            <person name="Miller A.N."/>
            <person name="O'Donnell K."/>
            <person name="Stajich J.E."/>
            <person name="Bonito G."/>
        </authorList>
    </citation>
    <scope>NUCLEOTIDE SEQUENCE</scope>
    <source>
        <strain evidence="3">NVP1</strain>
    </source>
</reference>
<feature type="compositionally biased region" description="Low complexity" evidence="2">
    <location>
        <begin position="251"/>
        <end position="269"/>
    </location>
</feature>
<dbReference type="Proteomes" id="UP000696485">
    <property type="component" value="Unassembled WGS sequence"/>
</dbReference>
<keyword evidence="4" id="KW-1185">Reference proteome</keyword>
<feature type="compositionally biased region" description="Polar residues" evidence="2">
    <location>
        <begin position="233"/>
        <end position="243"/>
    </location>
</feature>
<dbReference type="CDD" id="cd16653">
    <property type="entry name" value="RING-like_Rtf2"/>
    <property type="match status" value="1"/>
</dbReference>
<proteinExistence type="inferred from homology"/>
<feature type="region of interest" description="Disordered" evidence="2">
    <location>
        <begin position="196"/>
        <end position="269"/>
    </location>
</feature>